<dbReference type="InterPro" id="IPR036427">
    <property type="entry name" value="Bromodomain-like_sf"/>
</dbReference>
<name>G0TRE6_TRYVY</name>
<accession>G0TRE6</accession>
<dbReference type="EMBL" id="HE573017">
    <property type="protein sequence ID" value="CCC46510.1"/>
    <property type="molecule type" value="Genomic_DNA"/>
</dbReference>
<sequence>MRCIDVLQTLMVRLVDPEKEEQDWTLLASLFYSLTKLRLPSQRVKQLYYQYLQSYGSRSAMEAACSGFEEELISRQRQRAESMHGPVMGPICAANIRSDTGSLVPPFSPKAGMLLQTPAVEGTAPMAVNICATGMGDSTPDRSGKPDSSCGFRAFIMDEHSRHDDGSEVDCLLSQGVGFSQLTAEQRERWCRLKHELISPDVLVELVRQFALVEKAEVFLSPVAESTVMEFNGTRSGPYFTVVRRPVSLMCMKRCVLAARRDYELHKQQWGALPTLLTAPQTSLPEAGNTNATASSSLSVATGLATRRRGRGDSVLQAPMESRPSSLSCGGPSTVQCTAEDSGAIRTLQELEQAVWHMAANCVVFNVPESFYPSTARRFATACIDIINQYCMQCILGV</sequence>
<evidence type="ECO:0000313" key="2">
    <source>
        <dbReference type="EMBL" id="CCC46510.1"/>
    </source>
</evidence>
<proteinExistence type="predicted"/>
<reference evidence="2" key="1">
    <citation type="journal article" date="2012" name="Proc. Natl. Acad. Sci. U.S.A.">
        <title>Antigenic diversity is generated by distinct evolutionary mechanisms in African trypanosome species.</title>
        <authorList>
            <person name="Jackson A.P."/>
            <person name="Berry A."/>
            <person name="Aslett M."/>
            <person name="Allison H.C."/>
            <person name="Burton P."/>
            <person name="Vavrova-Anderson J."/>
            <person name="Brown R."/>
            <person name="Browne H."/>
            <person name="Corton N."/>
            <person name="Hauser H."/>
            <person name="Gamble J."/>
            <person name="Gilderthorp R."/>
            <person name="Marcello L."/>
            <person name="McQuillan J."/>
            <person name="Otto T.D."/>
            <person name="Quail M.A."/>
            <person name="Sanders M.J."/>
            <person name="van Tonder A."/>
            <person name="Ginger M.L."/>
            <person name="Field M.C."/>
            <person name="Barry J.D."/>
            <person name="Hertz-Fowler C."/>
            <person name="Berriman M."/>
        </authorList>
    </citation>
    <scope>NUCLEOTIDE SEQUENCE</scope>
    <source>
        <strain evidence="2">Y486</strain>
    </source>
</reference>
<dbReference type="Gene3D" id="1.20.920.10">
    <property type="entry name" value="Bromodomain-like"/>
    <property type="match status" value="1"/>
</dbReference>
<protein>
    <submittedName>
        <fullName evidence="2">Uncharacterized protein</fullName>
    </submittedName>
</protein>
<organism evidence="2">
    <name type="scientific">Trypanosoma vivax (strain Y486)</name>
    <dbReference type="NCBI Taxonomy" id="1055687"/>
    <lineage>
        <taxon>Eukaryota</taxon>
        <taxon>Discoba</taxon>
        <taxon>Euglenozoa</taxon>
        <taxon>Kinetoplastea</taxon>
        <taxon>Metakinetoplastina</taxon>
        <taxon>Trypanosomatida</taxon>
        <taxon>Trypanosomatidae</taxon>
        <taxon>Trypanosoma</taxon>
        <taxon>Duttonella</taxon>
    </lineage>
</organism>
<keyword evidence="1" id="KW-0103">Bromodomain</keyword>
<evidence type="ECO:0000256" key="1">
    <source>
        <dbReference type="ARBA" id="ARBA00023117"/>
    </source>
</evidence>
<gene>
    <name evidence="2" type="ORF">TVY486_0101580</name>
</gene>
<dbReference type="AlphaFoldDB" id="G0TRE6"/>
<dbReference type="VEuPathDB" id="TriTrypDB:TvY486_0101580"/>
<dbReference type="SUPFAM" id="SSF47370">
    <property type="entry name" value="Bromodomain"/>
    <property type="match status" value="1"/>
</dbReference>